<dbReference type="PROSITE" id="PS51162">
    <property type="entry name" value="THYROGLOBULIN_1_2"/>
    <property type="match status" value="1"/>
</dbReference>
<evidence type="ECO:0000256" key="1">
    <source>
        <dbReference type="ARBA" id="ARBA00023157"/>
    </source>
</evidence>
<keyword evidence="5" id="KW-1185">Reference proteome</keyword>
<accession>A0A4Y2NEB4</accession>
<dbReference type="CDD" id="cd00191">
    <property type="entry name" value="TY"/>
    <property type="match status" value="1"/>
</dbReference>
<dbReference type="Pfam" id="PF00086">
    <property type="entry name" value="Thyroglobulin_1"/>
    <property type="match status" value="1"/>
</dbReference>
<proteinExistence type="predicted"/>
<comment type="caution">
    <text evidence="4">The sequence shown here is derived from an EMBL/GenBank/DDBJ whole genome shotgun (WGS) entry which is preliminary data.</text>
</comment>
<feature type="disulfide bond" evidence="2">
    <location>
        <begin position="61"/>
        <end position="68"/>
    </location>
</feature>
<keyword evidence="1 2" id="KW-1015">Disulfide bond</keyword>
<protein>
    <recommendedName>
        <fullName evidence="3">Thyroglobulin type-1 domain-containing protein</fullName>
    </recommendedName>
</protein>
<organism evidence="4 5">
    <name type="scientific">Araneus ventricosus</name>
    <name type="common">Orbweaver spider</name>
    <name type="synonym">Epeira ventricosa</name>
    <dbReference type="NCBI Taxonomy" id="182803"/>
    <lineage>
        <taxon>Eukaryota</taxon>
        <taxon>Metazoa</taxon>
        <taxon>Ecdysozoa</taxon>
        <taxon>Arthropoda</taxon>
        <taxon>Chelicerata</taxon>
        <taxon>Arachnida</taxon>
        <taxon>Araneae</taxon>
        <taxon>Araneomorphae</taxon>
        <taxon>Entelegynae</taxon>
        <taxon>Araneoidea</taxon>
        <taxon>Araneidae</taxon>
        <taxon>Araneus</taxon>
    </lineage>
</organism>
<comment type="caution">
    <text evidence="2">Lacks conserved residue(s) required for the propagation of feature annotation.</text>
</comment>
<evidence type="ECO:0000313" key="4">
    <source>
        <dbReference type="EMBL" id="GBN37798.1"/>
    </source>
</evidence>
<dbReference type="SUPFAM" id="SSF57610">
    <property type="entry name" value="Thyroglobulin type-1 domain"/>
    <property type="match status" value="1"/>
</dbReference>
<feature type="domain" description="Thyroglobulin type-1" evidence="3">
    <location>
        <begin position="40"/>
        <end position="88"/>
    </location>
</feature>
<name>A0A4Y2NEB4_ARAVE</name>
<dbReference type="InterPro" id="IPR000716">
    <property type="entry name" value="Thyroglobulin_1"/>
</dbReference>
<evidence type="ECO:0000313" key="5">
    <source>
        <dbReference type="Proteomes" id="UP000499080"/>
    </source>
</evidence>
<dbReference type="OrthoDB" id="4473401at2759"/>
<sequence>MNYNLNYVFTISSVMSKQMFEDFRTKSYNIVGIKCLILFLTDKESGRLECGNSGYFKPLQCSKKTGECWCVTKYGNEVTPPSSDCKSCDDVAPLL</sequence>
<evidence type="ECO:0000256" key="2">
    <source>
        <dbReference type="PROSITE-ProRule" id="PRU00500"/>
    </source>
</evidence>
<reference evidence="4 5" key="1">
    <citation type="journal article" date="2019" name="Sci. Rep.">
        <title>Orb-weaving spider Araneus ventricosus genome elucidates the spidroin gene catalogue.</title>
        <authorList>
            <person name="Kono N."/>
            <person name="Nakamura H."/>
            <person name="Ohtoshi R."/>
            <person name="Moran D.A.P."/>
            <person name="Shinohara A."/>
            <person name="Yoshida Y."/>
            <person name="Fujiwara M."/>
            <person name="Mori M."/>
            <person name="Tomita M."/>
            <person name="Arakawa K."/>
        </authorList>
    </citation>
    <scope>NUCLEOTIDE SEQUENCE [LARGE SCALE GENOMIC DNA]</scope>
</reference>
<dbReference type="EMBL" id="BGPR01287203">
    <property type="protein sequence ID" value="GBN37798.1"/>
    <property type="molecule type" value="Genomic_DNA"/>
</dbReference>
<dbReference type="SMART" id="SM00211">
    <property type="entry name" value="TY"/>
    <property type="match status" value="1"/>
</dbReference>
<evidence type="ECO:0000259" key="3">
    <source>
        <dbReference type="PROSITE" id="PS51162"/>
    </source>
</evidence>
<gene>
    <name evidence="4" type="ORF">AVEN_22308_1</name>
</gene>
<dbReference type="AlphaFoldDB" id="A0A4Y2NEB4"/>
<dbReference type="Proteomes" id="UP000499080">
    <property type="component" value="Unassembled WGS sequence"/>
</dbReference>
<dbReference type="InterPro" id="IPR036857">
    <property type="entry name" value="Thyroglobulin_1_sf"/>
</dbReference>
<dbReference type="Gene3D" id="4.10.800.10">
    <property type="entry name" value="Thyroglobulin type-1"/>
    <property type="match status" value="1"/>
</dbReference>